<keyword evidence="2" id="KW-1185">Reference proteome</keyword>
<reference evidence="1" key="1">
    <citation type="submission" date="2022-11" db="EMBL/GenBank/DDBJ databases">
        <title>Genome Sequence of Nemania bipapillata.</title>
        <authorList>
            <person name="Buettner E."/>
        </authorList>
    </citation>
    <scope>NUCLEOTIDE SEQUENCE</scope>
    <source>
        <strain evidence="1">CP14</strain>
    </source>
</reference>
<name>A0ACC2HQZ8_9PEZI</name>
<accession>A0ACC2HQZ8</accession>
<protein>
    <submittedName>
        <fullName evidence="1">Uncharacterized protein</fullName>
    </submittedName>
</protein>
<comment type="caution">
    <text evidence="1">The sequence shown here is derived from an EMBL/GenBank/DDBJ whole genome shotgun (WGS) entry which is preliminary data.</text>
</comment>
<gene>
    <name evidence="1" type="ORF">ONZ43_g7547</name>
</gene>
<proteinExistence type="predicted"/>
<dbReference type="Proteomes" id="UP001153334">
    <property type="component" value="Unassembled WGS sequence"/>
</dbReference>
<evidence type="ECO:0000313" key="1">
    <source>
        <dbReference type="EMBL" id="KAJ8105138.1"/>
    </source>
</evidence>
<dbReference type="EMBL" id="JAPESX010003357">
    <property type="protein sequence ID" value="KAJ8105138.1"/>
    <property type="molecule type" value="Genomic_DNA"/>
</dbReference>
<evidence type="ECO:0000313" key="2">
    <source>
        <dbReference type="Proteomes" id="UP001153334"/>
    </source>
</evidence>
<sequence>MAESQLRALAAEINKLADSFASSLQENNMPEASFAADSPMNHKGLTADMFLTRQTLCDKLMDMWYLVQGPSESIYNYVHNACL</sequence>
<organism evidence="1 2">
    <name type="scientific">Nemania bipapillata</name>
    <dbReference type="NCBI Taxonomy" id="110536"/>
    <lineage>
        <taxon>Eukaryota</taxon>
        <taxon>Fungi</taxon>
        <taxon>Dikarya</taxon>
        <taxon>Ascomycota</taxon>
        <taxon>Pezizomycotina</taxon>
        <taxon>Sordariomycetes</taxon>
        <taxon>Xylariomycetidae</taxon>
        <taxon>Xylariales</taxon>
        <taxon>Xylariaceae</taxon>
        <taxon>Nemania</taxon>
    </lineage>
</organism>